<reference evidence="12 13" key="1">
    <citation type="submission" date="2018-02" db="EMBL/GenBank/DDBJ databases">
        <title>Genome sequencing of Solimonas sp. HR-BB.</title>
        <authorList>
            <person name="Lee Y."/>
            <person name="Jeon C.O."/>
        </authorList>
    </citation>
    <scope>NUCLEOTIDE SEQUENCE [LARGE SCALE GENOMIC DNA]</scope>
    <source>
        <strain evidence="12 13">HR-BB</strain>
    </source>
</reference>
<evidence type="ECO:0000256" key="5">
    <source>
        <dbReference type="ARBA" id="ARBA00022516"/>
    </source>
</evidence>
<dbReference type="GO" id="GO:0016020">
    <property type="term" value="C:membrane"/>
    <property type="evidence" value="ECO:0007669"/>
    <property type="project" value="GOC"/>
</dbReference>
<dbReference type="EC" id="2.4.1.182" evidence="3 11"/>
<comment type="pathway">
    <text evidence="11">Bacterial outer membrane biogenesis; LPS lipid A biosynthesis.</text>
</comment>
<protein>
    <recommendedName>
        <fullName evidence="4 11">Lipid-A-disaccharide synthase</fullName>
        <ecNumber evidence="3 11">2.4.1.182</ecNumber>
    </recommendedName>
</protein>
<name>A0A2S5TBP3_9GAMM</name>
<keyword evidence="5 11" id="KW-0444">Lipid biosynthesis</keyword>
<dbReference type="PANTHER" id="PTHR30372">
    <property type="entry name" value="LIPID-A-DISACCHARIDE SYNTHASE"/>
    <property type="match status" value="1"/>
</dbReference>
<dbReference type="AlphaFoldDB" id="A0A2S5TBP3"/>
<proteinExistence type="inferred from homology"/>
<dbReference type="HAMAP" id="MF_00392">
    <property type="entry name" value="LpxB"/>
    <property type="match status" value="1"/>
</dbReference>
<dbReference type="Proteomes" id="UP000238220">
    <property type="component" value="Unassembled WGS sequence"/>
</dbReference>
<evidence type="ECO:0000256" key="10">
    <source>
        <dbReference type="ARBA" id="ARBA00048975"/>
    </source>
</evidence>
<evidence type="ECO:0000256" key="2">
    <source>
        <dbReference type="ARBA" id="ARBA00007868"/>
    </source>
</evidence>
<dbReference type="UniPathway" id="UPA00973"/>
<evidence type="ECO:0000256" key="9">
    <source>
        <dbReference type="ARBA" id="ARBA00023098"/>
    </source>
</evidence>
<accession>A0A2S5TBP3</accession>
<organism evidence="12 13">
    <name type="scientific">Solimonas fluminis</name>
    <dbReference type="NCBI Taxonomy" id="2086571"/>
    <lineage>
        <taxon>Bacteria</taxon>
        <taxon>Pseudomonadati</taxon>
        <taxon>Pseudomonadota</taxon>
        <taxon>Gammaproteobacteria</taxon>
        <taxon>Nevskiales</taxon>
        <taxon>Nevskiaceae</taxon>
        <taxon>Solimonas</taxon>
    </lineage>
</organism>
<sequence length="382" mass="41240">MRIALVAGELSGDILGAAIVRALKARYPQAQIYGVTGPRMAAAGCDSIASIELLSVMGIAEVIPALPRLFRLRAELLRRFLQDRPDVVIGIDAPDFNLGLERRLRERGLKTAHVVSPSVWAWRQGRVKTIACSVDRMLCLFPFEPKFYAEHGVPADYIGHPLADELDDSVTPAAARAELGLPAEGPLVAILPGSRGSELKYLGEPFAQAAVLLAQRHPGIRFVTPVAKPKLRGGLERVIREQAPGLPWTVVEGRSRECMRAADAVLLASGTATLECLLLGRPMVVAYRGAAFTAWLMLKAGLLKTRYVSLPNLLSDEPTVTELLQEAATPGRIADEVSLLLADDGPRRRQLAQFHAVREELRRDAAGRAAEAIAGLLAARAA</sequence>
<comment type="catalytic activity">
    <reaction evidence="10 11">
        <text>a lipid X + a UDP-2-N,3-O-bis[(3R)-3-hydroxyacyl]-alpha-D-glucosamine = a lipid A disaccharide + UDP + H(+)</text>
        <dbReference type="Rhea" id="RHEA:67828"/>
        <dbReference type="ChEBI" id="CHEBI:15378"/>
        <dbReference type="ChEBI" id="CHEBI:58223"/>
        <dbReference type="ChEBI" id="CHEBI:137748"/>
        <dbReference type="ChEBI" id="CHEBI:176338"/>
        <dbReference type="ChEBI" id="CHEBI:176343"/>
        <dbReference type="EC" id="2.4.1.182"/>
    </reaction>
</comment>
<keyword evidence="8 11" id="KW-0808">Transferase</keyword>
<keyword evidence="7 11" id="KW-0328">Glycosyltransferase</keyword>
<dbReference type="RefSeq" id="WP_104232022.1">
    <property type="nucleotide sequence ID" value="NZ_PSNW01000014.1"/>
</dbReference>
<keyword evidence="9 11" id="KW-0443">Lipid metabolism</keyword>
<dbReference type="Gene3D" id="3.40.50.2000">
    <property type="entry name" value="Glycogen Phosphorylase B"/>
    <property type="match status" value="1"/>
</dbReference>
<dbReference type="Pfam" id="PF02684">
    <property type="entry name" value="LpxB"/>
    <property type="match status" value="1"/>
</dbReference>
<dbReference type="GO" id="GO:0009245">
    <property type="term" value="P:lipid A biosynthetic process"/>
    <property type="evidence" value="ECO:0007669"/>
    <property type="project" value="UniProtKB-UniRule"/>
</dbReference>
<dbReference type="EMBL" id="PSNW01000014">
    <property type="protein sequence ID" value="PPE72267.1"/>
    <property type="molecule type" value="Genomic_DNA"/>
</dbReference>
<evidence type="ECO:0000256" key="8">
    <source>
        <dbReference type="ARBA" id="ARBA00022679"/>
    </source>
</evidence>
<dbReference type="GO" id="GO:0008915">
    <property type="term" value="F:lipid-A-disaccharide synthase activity"/>
    <property type="evidence" value="ECO:0007669"/>
    <property type="project" value="UniProtKB-UniRule"/>
</dbReference>
<comment type="function">
    <text evidence="1 11">Condensation of UDP-2,3-diacylglucosamine and 2,3-diacylglucosamine-1-phosphate to form lipid A disaccharide, a precursor of lipid A, a phosphorylated glycolipid that anchors the lipopolysaccharide to the outer membrane of the cell.</text>
</comment>
<dbReference type="SUPFAM" id="SSF53756">
    <property type="entry name" value="UDP-Glycosyltransferase/glycogen phosphorylase"/>
    <property type="match status" value="1"/>
</dbReference>
<keyword evidence="6 11" id="KW-0441">Lipid A biosynthesis</keyword>
<evidence type="ECO:0000256" key="4">
    <source>
        <dbReference type="ARBA" id="ARBA00020902"/>
    </source>
</evidence>
<dbReference type="PANTHER" id="PTHR30372:SF4">
    <property type="entry name" value="LIPID-A-DISACCHARIDE SYNTHASE, MITOCHONDRIAL-RELATED"/>
    <property type="match status" value="1"/>
</dbReference>
<evidence type="ECO:0000256" key="7">
    <source>
        <dbReference type="ARBA" id="ARBA00022676"/>
    </source>
</evidence>
<comment type="caution">
    <text evidence="12">The sequence shown here is derived from an EMBL/GenBank/DDBJ whole genome shotgun (WGS) entry which is preliminary data.</text>
</comment>
<dbReference type="GO" id="GO:0005543">
    <property type="term" value="F:phospholipid binding"/>
    <property type="evidence" value="ECO:0007669"/>
    <property type="project" value="TreeGrafter"/>
</dbReference>
<evidence type="ECO:0000313" key="12">
    <source>
        <dbReference type="EMBL" id="PPE72267.1"/>
    </source>
</evidence>
<comment type="similarity">
    <text evidence="2 11">Belongs to the LpxB family.</text>
</comment>
<evidence type="ECO:0000256" key="6">
    <source>
        <dbReference type="ARBA" id="ARBA00022556"/>
    </source>
</evidence>
<evidence type="ECO:0000313" key="13">
    <source>
        <dbReference type="Proteomes" id="UP000238220"/>
    </source>
</evidence>
<evidence type="ECO:0000256" key="1">
    <source>
        <dbReference type="ARBA" id="ARBA00002056"/>
    </source>
</evidence>
<dbReference type="NCBIfam" id="TIGR00215">
    <property type="entry name" value="lpxB"/>
    <property type="match status" value="1"/>
</dbReference>
<gene>
    <name evidence="11" type="primary">lpxB</name>
    <name evidence="12" type="ORF">C3942_19370</name>
</gene>
<dbReference type="OrthoDB" id="9801642at2"/>
<dbReference type="InterPro" id="IPR003835">
    <property type="entry name" value="Glyco_trans_19"/>
</dbReference>
<keyword evidence="13" id="KW-1185">Reference proteome</keyword>
<evidence type="ECO:0000256" key="3">
    <source>
        <dbReference type="ARBA" id="ARBA00012687"/>
    </source>
</evidence>
<evidence type="ECO:0000256" key="11">
    <source>
        <dbReference type="HAMAP-Rule" id="MF_00392"/>
    </source>
</evidence>